<evidence type="ECO:0000259" key="16">
    <source>
        <dbReference type="PROSITE" id="PS50110"/>
    </source>
</evidence>
<dbReference type="RefSeq" id="WP_207542732.1">
    <property type="nucleotide sequence ID" value="NZ_JAFNAA010000030.1"/>
</dbReference>
<dbReference type="CDD" id="cd00075">
    <property type="entry name" value="HATPase"/>
    <property type="match status" value="1"/>
</dbReference>
<dbReference type="Pfam" id="PF00512">
    <property type="entry name" value="HisKA"/>
    <property type="match status" value="1"/>
</dbReference>
<comment type="caution">
    <text evidence="17">The sequence shown here is derived from an EMBL/GenBank/DDBJ whole genome shotgun (WGS) entry which is preliminary data.</text>
</comment>
<dbReference type="Pfam" id="PF02518">
    <property type="entry name" value="HATPase_c"/>
    <property type="match status" value="1"/>
</dbReference>
<dbReference type="PROSITE" id="PS50110">
    <property type="entry name" value="RESPONSE_REGULATORY"/>
    <property type="match status" value="1"/>
</dbReference>
<dbReference type="GO" id="GO:0005886">
    <property type="term" value="C:plasma membrane"/>
    <property type="evidence" value="ECO:0007669"/>
    <property type="project" value="TreeGrafter"/>
</dbReference>
<comment type="similarity">
    <text evidence="3">Belongs to the sodium:solute symporter (SSF) (TC 2.A.21) family.</text>
</comment>
<evidence type="ECO:0000256" key="1">
    <source>
        <dbReference type="ARBA" id="ARBA00000085"/>
    </source>
</evidence>
<dbReference type="InterPro" id="IPR003594">
    <property type="entry name" value="HATPase_dom"/>
</dbReference>
<keyword evidence="12" id="KW-0406">Ion transport</keyword>
<gene>
    <name evidence="17" type="ORF">J2R62_16490</name>
</gene>
<dbReference type="Gene3D" id="3.30.565.10">
    <property type="entry name" value="Histidine kinase-like ATPase, C-terminal domain"/>
    <property type="match status" value="1"/>
</dbReference>
<dbReference type="EMBL" id="JAFNAA010000030">
    <property type="protein sequence ID" value="MBO1109776.1"/>
    <property type="molecule type" value="Genomic_DNA"/>
</dbReference>
<dbReference type="InterPro" id="IPR038377">
    <property type="entry name" value="Na/Glc_symporter_sf"/>
</dbReference>
<dbReference type="Gene3D" id="1.20.1730.10">
    <property type="entry name" value="Sodium/glucose cotransporter"/>
    <property type="match status" value="1"/>
</dbReference>
<keyword evidence="12" id="KW-0813">Transport</keyword>
<dbReference type="PRINTS" id="PR00344">
    <property type="entry name" value="BCTRLSENSOR"/>
</dbReference>
<dbReference type="NCBIfam" id="NF041832">
    <property type="entry name" value="near_NosP_CTERM"/>
    <property type="match status" value="1"/>
</dbReference>
<dbReference type="Gene3D" id="3.30.450.20">
    <property type="entry name" value="PAS domain"/>
    <property type="match status" value="1"/>
</dbReference>
<feature type="modified residue" description="4-aspartylphosphate" evidence="13">
    <location>
        <position position="1084"/>
    </location>
</feature>
<dbReference type="InterPro" id="IPR003661">
    <property type="entry name" value="HisK_dim/P_dom"/>
</dbReference>
<feature type="transmembrane region" description="Helical" evidence="14">
    <location>
        <begin position="431"/>
        <end position="449"/>
    </location>
</feature>
<feature type="domain" description="Response regulatory" evidence="16">
    <location>
        <begin position="1034"/>
        <end position="1149"/>
    </location>
</feature>
<keyword evidence="12" id="KW-0739">Sodium transport</keyword>
<name>A0A8I1WAA6_PLESH</name>
<keyword evidence="7 14" id="KW-0812">Transmembrane</keyword>
<evidence type="ECO:0000259" key="15">
    <source>
        <dbReference type="PROSITE" id="PS50109"/>
    </source>
</evidence>
<dbReference type="InterPro" id="IPR011006">
    <property type="entry name" value="CheY-like_superfamily"/>
</dbReference>
<keyword evidence="11 14" id="KW-0472">Membrane</keyword>
<dbReference type="CDD" id="cd00156">
    <property type="entry name" value="REC"/>
    <property type="match status" value="1"/>
</dbReference>
<keyword evidence="9 14" id="KW-1133">Transmembrane helix</keyword>
<evidence type="ECO:0000256" key="7">
    <source>
        <dbReference type="ARBA" id="ARBA00022692"/>
    </source>
</evidence>
<keyword evidence="6" id="KW-0808">Transferase</keyword>
<feature type="transmembrane region" description="Helical" evidence="14">
    <location>
        <begin position="63"/>
        <end position="84"/>
    </location>
</feature>
<dbReference type="AlphaFoldDB" id="A0A8I1WAA6"/>
<evidence type="ECO:0000256" key="3">
    <source>
        <dbReference type="ARBA" id="ARBA00006434"/>
    </source>
</evidence>
<dbReference type="Gene3D" id="3.40.50.2300">
    <property type="match status" value="1"/>
</dbReference>
<dbReference type="InterPro" id="IPR001789">
    <property type="entry name" value="Sig_transdc_resp-reg_receiver"/>
</dbReference>
<dbReference type="EC" id="2.7.13.3" evidence="4"/>
<comment type="subcellular location">
    <subcellularLocation>
        <location evidence="2">Membrane</location>
        <topology evidence="2">Multi-pass membrane protein</topology>
    </subcellularLocation>
</comment>
<dbReference type="InterPro" id="IPR036890">
    <property type="entry name" value="HATPase_C_sf"/>
</dbReference>
<dbReference type="SUPFAM" id="SSF47384">
    <property type="entry name" value="Homodimeric domain of signal transducing histidine kinase"/>
    <property type="match status" value="1"/>
</dbReference>
<protein>
    <recommendedName>
        <fullName evidence="4">histidine kinase</fullName>
        <ecNumber evidence="4">2.7.13.3</ecNumber>
    </recommendedName>
</protein>
<dbReference type="PROSITE" id="PS50109">
    <property type="entry name" value="HIS_KIN"/>
    <property type="match status" value="1"/>
</dbReference>
<dbReference type="SUPFAM" id="SSF52172">
    <property type="entry name" value="CheY-like"/>
    <property type="match status" value="1"/>
</dbReference>
<evidence type="ECO:0000256" key="11">
    <source>
        <dbReference type="ARBA" id="ARBA00023136"/>
    </source>
</evidence>
<keyword evidence="5 13" id="KW-0597">Phosphoprotein</keyword>
<evidence type="ECO:0000256" key="4">
    <source>
        <dbReference type="ARBA" id="ARBA00012438"/>
    </source>
</evidence>
<evidence type="ECO:0000256" key="12">
    <source>
        <dbReference type="ARBA" id="ARBA00023201"/>
    </source>
</evidence>
<keyword evidence="8 17" id="KW-0418">Kinase</keyword>
<evidence type="ECO:0000256" key="13">
    <source>
        <dbReference type="PROSITE-ProRule" id="PRU00169"/>
    </source>
</evidence>
<dbReference type="CDD" id="cd00082">
    <property type="entry name" value="HisKA"/>
    <property type="match status" value="1"/>
</dbReference>
<feature type="transmembrane region" description="Helical" evidence="14">
    <location>
        <begin position="187"/>
        <end position="213"/>
    </location>
</feature>
<comment type="catalytic activity">
    <reaction evidence="1">
        <text>ATP + protein L-histidine = ADP + protein N-phospho-L-histidine.</text>
        <dbReference type="EC" id="2.7.13.3"/>
    </reaction>
</comment>
<dbReference type="SMART" id="SM00448">
    <property type="entry name" value="REC"/>
    <property type="match status" value="1"/>
</dbReference>
<feature type="transmembrane region" description="Helical" evidence="14">
    <location>
        <begin position="317"/>
        <end position="350"/>
    </location>
</feature>
<dbReference type="Pfam" id="PF12860">
    <property type="entry name" value="PAS_7"/>
    <property type="match status" value="1"/>
</dbReference>
<dbReference type="Proteomes" id="UP000664658">
    <property type="component" value="Unassembled WGS sequence"/>
</dbReference>
<sequence length="1160" mass="128160">MQGWGVILVTLGWLGVLFLVAWLGDRFYRGNTAWRPWVYSFSIAVYCTSWTFFGTVGQASRDLWSFIPIYLGPILVFVFGWRLLGRMILIAKREHITSIADFIAARYGKAQTIGVLVTLICVAGVLPYIALQLKAISSGLTILAPDLIARASLSDRQLSLLVGIALSLFAILFGTRHIDATEHHRGVVLAIAFESLVKLVAFLGVGAGIVWLAAKQEIAWQWPTVTQSLPTNFSSFAIHLLLAVSAVICLPRQFHTTVVENSHPQDLHVARWVFPLYLLLMSLFVVPIALIGAAVLPGQVAADTYVINLPLAFGHSGLALLAFLGGASAAAGMVIVSSIALAIMVSNDLILPLLLRQKRFSHRSYHQFAGLLLNVRRLTIAVLFLLAWLCYLTIDPIPALAEIGYLSLSAVAQFMPALIGGLYWRLGNRKGVYAGLCSGFLLWLLALMAQTQLLAGTAETNILLRLVTPPAIPYLEHLSLADWGALLSLLVNSSLYIAVSLMTRASLSERLQAAGFTGVPVQEEDTQTLYQSRVSVEELETLVARFLGQFRARRAFMRFADQHQQILTPSSLASADLIRHSERLLAGVFGASSARLVLSSALQGRDMQLEEVATIVDEASELFDFSRTLLQGAIEHIDLGLSVIDKQLRLVAWNRRYLELFNFPAGLIQVGRPIEDIIRYNAQQGLCGSGDVETQVRRRVAHMQQGTSHRSARRRSDGRVIELQGNPMPGGGFVMSFTDITPFIEAENALLEANETLEARVQDRTRELTLLNQQLVAATQAAHQAAHSKSRFLAAVSHDLMQPLNAAKLFNASLLEILPAGEARRLAAQVEEAMTSAEELISDLLDMSRIEAGKLSVRRTDFNLFDVLDNLRSEFTILAQAQQMRLEVVDTQMWVNSDKKLLRRILQNFLTNAFRYAPCGRVVLGCRRQGKDVWIQVWDNGQGIPPDKVEIIFEEFSRLDHSRTAKENGLGLGLAIAKGMASVLEHGITVHSELGKGSVFSIRVPRIRQLLPAATVVGRQPTEQMPLPEFQGMRILCVDNEVSILDALQALLSRWGCEVRLAEDLHQVQALLQSGWQPQVILTDYHLAENLSGLDVLRHINAQFPVRCGAVLSADRSQQVLTAVQQAGYPFLAKPLKPLKLRLLLNSFYQQSFHQSSDLR</sequence>
<dbReference type="SMART" id="SM00388">
    <property type="entry name" value="HisKA"/>
    <property type="match status" value="1"/>
</dbReference>
<dbReference type="GO" id="GO:0006814">
    <property type="term" value="P:sodium ion transport"/>
    <property type="evidence" value="ECO:0007669"/>
    <property type="project" value="UniProtKB-KW"/>
</dbReference>
<dbReference type="SUPFAM" id="SSF55785">
    <property type="entry name" value="PYP-like sensor domain (PAS domain)"/>
    <property type="match status" value="1"/>
</dbReference>
<accession>A0A8I1WAA6</accession>
<dbReference type="GO" id="GO:0022857">
    <property type="term" value="F:transmembrane transporter activity"/>
    <property type="evidence" value="ECO:0007669"/>
    <property type="project" value="InterPro"/>
</dbReference>
<feature type="transmembrane region" description="Helical" evidence="14">
    <location>
        <begin position="371"/>
        <end position="394"/>
    </location>
</feature>
<evidence type="ECO:0000256" key="10">
    <source>
        <dbReference type="ARBA" id="ARBA00023053"/>
    </source>
</evidence>
<dbReference type="InterPro" id="IPR004358">
    <property type="entry name" value="Sig_transdc_His_kin-like_C"/>
</dbReference>
<dbReference type="SUPFAM" id="SSF55874">
    <property type="entry name" value="ATPase domain of HSP90 chaperone/DNA topoisomerase II/histidine kinase"/>
    <property type="match status" value="1"/>
</dbReference>
<dbReference type="SMART" id="SM00387">
    <property type="entry name" value="HATPase_c"/>
    <property type="match status" value="1"/>
</dbReference>
<reference evidence="17" key="1">
    <citation type="submission" date="2021-03" db="EMBL/GenBank/DDBJ databases">
        <title>Plesiomonas shigelloides zfcc0051, isolated from zebrafish feces.</title>
        <authorList>
            <person name="Vanderhoek Z."/>
            <person name="Gaulke C."/>
        </authorList>
    </citation>
    <scope>NUCLEOTIDE SEQUENCE</scope>
    <source>
        <strain evidence="17">Zfcc0051</strain>
    </source>
</reference>
<dbReference type="GO" id="GO:0009927">
    <property type="term" value="F:histidine phosphotransfer kinase activity"/>
    <property type="evidence" value="ECO:0007669"/>
    <property type="project" value="TreeGrafter"/>
</dbReference>
<dbReference type="InterPro" id="IPR036097">
    <property type="entry name" value="HisK_dim/P_sf"/>
</dbReference>
<feature type="transmembrane region" description="Helical" evidence="14">
    <location>
        <begin position="406"/>
        <end position="424"/>
    </location>
</feature>
<feature type="transmembrane region" description="Helical" evidence="14">
    <location>
        <begin position="158"/>
        <end position="175"/>
    </location>
</feature>
<proteinExistence type="inferred from homology"/>
<dbReference type="FunFam" id="3.30.565.10:FF:000049">
    <property type="entry name" value="Two-component sensor histidine kinase"/>
    <property type="match status" value="1"/>
</dbReference>
<evidence type="ECO:0000256" key="14">
    <source>
        <dbReference type="SAM" id="Phobius"/>
    </source>
</evidence>
<feature type="domain" description="Histidine kinase" evidence="15">
    <location>
        <begin position="795"/>
        <end position="1008"/>
    </location>
</feature>
<dbReference type="PANTHER" id="PTHR43047">
    <property type="entry name" value="TWO-COMPONENT HISTIDINE PROTEIN KINASE"/>
    <property type="match status" value="1"/>
</dbReference>
<dbReference type="PANTHER" id="PTHR43047:SF9">
    <property type="entry name" value="HISTIDINE KINASE"/>
    <property type="match status" value="1"/>
</dbReference>
<evidence type="ECO:0000256" key="2">
    <source>
        <dbReference type="ARBA" id="ARBA00004141"/>
    </source>
</evidence>
<feature type="transmembrane region" description="Helical" evidence="14">
    <location>
        <begin position="272"/>
        <end position="297"/>
    </location>
</feature>
<evidence type="ECO:0000256" key="5">
    <source>
        <dbReference type="ARBA" id="ARBA00022553"/>
    </source>
</evidence>
<evidence type="ECO:0000256" key="9">
    <source>
        <dbReference type="ARBA" id="ARBA00022989"/>
    </source>
</evidence>
<feature type="transmembrane region" description="Helical" evidence="14">
    <location>
        <begin position="36"/>
        <end position="57"/>
    </location>
</feature>
<dbReference type="InterPro" id="IPR005467">
    <property type="entry name" value="His_kinase_dom"/>
</dbReference>
<dbReference type="InterPro" id="IPR035965">
    <property type="entry name" value="PAS-like_dom_sf"/>
</dbReference>
<evidence type="ECO:0000256" key="6">
    <source>
        <dbReference type="ARBA" id="ARBA00022679"/>
    </source>
</evidence>
<organism evidence="17 18">
    <name type="scientific">Plesiomonas shigelloides</name>
    <name type="common">Aeromonas shigelloides</name>
    <dbReference type="NCBI Taxonomy" id="703"/>
    <lineage>
        <taxon>Bacteria</taxon>
        <taxon>Pseudomonadati</taxon>
        <taxon>Pseudomonadota</taxon>
        <taxon>Gammaproteobacteria</taxon>
        <taxon>Enterobacterales</taxon>
        <taxon>Enterobacteriaceae</taxon>
        <taxon>Plesiomonas</taxon>
    </lineage>
</organism>
<dbReference type="CDD" id="cd10322">
    <property type="entry name" value="SLC5sbd"/>
    <property type="match status" value="1"/>
</dbReference>
<evidence type="ECO:0000256" key="8">
    <source>
        <dbReference type="ARBA" id="ARBA00022777"/>
    </source>
</evidence>
<evidence type="ECO:0000313" key="17">
    <source>
        <dbReference type="EMBL" id="MBO1109776.1"/>
    </source>
</evidence>
<dbReference type="Gene3D" id="1.10.287.130">
    <property type="match status" value="1"/>
</dbReference>
<evidence type="ECO:0000313" key="18">
    <source>
        <dbReference type="Proteomes" id="UP000664658"/>
    </source>
</evidence>
<keyword evidence="10" id="KW-0915">Sodium</keyword>
<feature type="transmembrane region" description="Helical" evidence="14">
    <location>
        <begin position="6"/>
        <end position="24"/>
    </location>
</feature>
<dbReference type="Pfam" id="PF00072">
    <property type="entry name" value="Response_reg"/>
    <property type="match status" value="1"/>
</dbReference>
<dbReference type="InterPro" id="IPR001734">
    <property type="entry name" value="Na/solute_symporter"/>
</dbReference>
<dbReference type="FunFam" id="3.30.450.20:FF:000073">
    <property type="entry name" value="Putative Sensor histidine kinase"/>
    <property type="match status" value="1"/>
</dbReference>
<dbReference type="GO" id="GO:0000155">
    <property type="term" value="F:phosphorelay sensor kinase activity"/>
    <property type="evidence" value="ECO:0007669"/>
    <property type="project" value="InterPro"/>
</dbReference>
<feature type="transmembrane region" description="Helical" evidence="14">
    <location>
        <begin position="113"/>
        <end position="131"/>
    </location>
</feature>
<dbReference type="PROSITE" id="PS50283">
    <property type="entry name" value="NA_SOLUT_SYMP_3"/>
    <property type="match status" value="1"/>
</dbReference>
<feature type="transmembrane region" description="Helical" evidence="14">
    <location>
        <begin position="233"/>
        <end position="251"/>
    </location>
</feature>
<dbReference type="FunFam" id="1.10.287.130:FF:000063">
    <property type="entry name" value="Hybrid sensor histidine kinase/response regulator"/>
    <property type="match status" value="1"/>
</dbReference>